<feature type="transmembrane region" description="Helical" evidence="8">
    <location>
        <begin position="230"/>
        <end position="249"/>
    </location>
</feature>
<evidence type="ECO:0000256" key="7">
    <source>
        <dbReference type="SAM" id="MobiDB-lite"/>
    </source>
</evidence>
<keyword evidence="3" id="KW-1003">Cell membrane</keyword>
<comment type="subcellular location">
    <subcellularLocation>
        <location evidence="1">Cell membrane</location>
        <topology evidence="1">Multi-pass membrane protein</topology>
    </subcellularLocation>
</comment>
<keyword evidence="5 8" id="KW-1133">Transmembrane helix</keyword>
<feature type="transmembrane region" description="Helical" evidence="8">
    <location>
        <begin position="356"/>
        <end position="373"/>
    </location>
</feature>
<evidence type="ECO:0000256" key="4">
    <source>
        <dbReference type="ARBA" id="ARBA00022692"/>
    </source>
</evidence>
<evidence type="ECO:0000256" key="2">
    <source>
        <dbReference type="ARBA" id="ARBA00022448"/>
    </source>
</evidence>
<keyword evidence="4 8" id="KW-0812">Transmembrane</keyword>
<dbReference type="CDD" id="cd17321">
    <property type="entry name" value="MFS_MMR_MDR_like"/>
    <property type="match status" value="1"/>
</dbReference>
<dbReference type="GO" id="GO:0005886">
    <property type="term" value="C:plasma membrane"/>
    <property type="evidence" value="ECO:0007669"/>
    <property type="project" value="UniProtKB-SubCell"/>
</dbReference>
<dbReference type="AlphaFoldDB" id="A0A449D9H1"/>
<dbReference type="EMBL" id="CAACXN010000015">
    <property type="protein sequence ID" value="VEW14205.1"/>
    <property type="molecule type" value="Genomic_DNA"/>
</dbReference>
<reference evidence="10 11" key="1">
    <citation type="submission" date="2019-02" db="EMBL/GenBank/DDBJ databases">
        <authorList>
            <consortium name="Pathogen Informatics"/>
        </authorList>
    </citation>
    <scope>NUCLEOTIDE SEQUENCE [LARGE SCALE GENOMIC DNA]</scope>
    <source>
        <strain evidence="10 11">3012STDY7078520</strain>
    </source>
</reference>
<evidence type="ECO:0000256" key="5">
    <source>
        <dbReference type="ARBA" id="ARBA00022989"/>
    </source>
</evidence>
<dbReference type="InterPro" id="IPR011701">
    <property type="entry name" value="MFS"/>
</dbReference>
<keyword evidence="6 8" id="KW-0472">Membrane</keyword>
<organism evidence="10 11">
    <name type="scientific">Brevibacterium casei</name>
    <dbReference type="NCBI Taxonomy" id="33889"/>
    <lineage>
        <taxon>Bacteria</taxon>
        <taxon>Bacillati</taxon>
        <taxon>Actinomycetota</taxon>
        <taxon>Actinomycetes</taxon>
        <taxon>Micrococcales</taxon>
        <taxon>Brevibacteriaceae</taxon>
        <taxon>Brevibacterium</taxon>
    </lineage>
</organism>
<dbReference type="GO" id="GO:0022857">
    <property type="term" value="F:transmembrane transporter activity"/>
    <property type="evidence" value="ECO:0007669"/>
    <property type="project" value="InterPro"/>
</dbReference>
<sequence length="522" mass="53155">MSQNETAPKAGAKQWWGLAVLVIPSTLLFMMLTILFLAAPNMAADLNPSSTQLLWILDIYGFVMAGFLVAMGVLGDRVGKRLLMVIGAILFAAVSIAASLTTIPELMIVWRAVLGLAAAMMVPATLGLIFVLFADAKQRGIAIGMWAGGISAGVALGPLLSGLLLEGFGWQATFLVAVPIMALVAIGAPLLVPEHKDPTARIDLLSALLLVGGLLAIIYGIKRFAAQEPIGPSIGLLVAGVLIGLWFVVRQLRAKTPLLDVRLFANRTVSGALAVFLLSAAALGGVYSLFTQYLQQVQGLSPLQAGLSILPAAAVLIVVSTLSPVFARKFRPGNVIAIGLLTQVVGYILFTQLDAGAGLALVIASFVITYPGVAPSMALTTDLVVSSVPPEKAGGASGLATTANDLGISLGVAVIGSVGVAAYRGNIDGTLPEGLPPEAAAAASDSIDGALVSAGELPGALGGQLVESAQAAFTGGLNTAATVSAVVATVAAIIAATRLRHVRPTGEAAQEPATPSTDEATR</sequence>
<evidence type="ECO:0000256" key="6">
    <source>
        <dbReference type="ARBA" id="ARBA00023136"/>
    </source>
</evidence>
<accession>A0A449D9H1</accession>
<dbReference type="RefSeq" id="WP_190247075.1">
    <property type="nucleotide sequence ID" value="NZ_CAACXN010000015.1"/>
</dbReference>
<keyword evidence="2" id="KW-0813">Transport</keyword>
<evidence type="ECO:0000256" key="3">
    <source>
        <dbReference type="ARBA" id="ARBA00022475"/>
    </source>
</evidence>
<evidence type="ECO:0000313" key="10">
    <source>
        <dbReference type="EMBL" id="VEW14205.1"/>
    </source>
</evidence>
<feature type="transmembrane region" description="Helical" evidence="8">
    <location>
        <begin position="15"/>
        <end position="38"/>
    </location>
</feature>
<name>A0A449D9H1_9MICO</name>
<gene>
    <name evidence="10" type="primary">qacA_3</name>
    <name evidence="10" type="ORF">NCTC12391_02357</name>
</gene>
<feature type="transmembrane region" description="Helical" evidence="8">
    <location>
        <begin position="333"/>
        <end position="350"/>
    </location>
</feature>
<evidence type="ECO:0000313" key="11">
    <source>
        <dbReference type="Proteomes" id="UP000386281"/>
    </source>
</evidence>
<dbReference type="PROSITE" id="PS50850">
    <property type="entry name" value="MFS"/>
    <property type="match status" value="1"/>
</dbReference>
<feature type="transmembrane region" description="Helical" evidence="8">
    <location>
        <begin position="53"/>
        <end position="75"/>
    </location>
</feature>
<dbReference type="PANTHER" id="PTHR42718">
    <property type="entry name" value="MAJOR FACILITATOR SUPERFAMILY MULTIDRUG TRANSPORTER MFSC"/>
    <property type="match status" value="1"/>
</dbReference>
<dbReference type="Gene3D" id="1.20.1250.20">
    <property type="entry name" value="MFS general substrate transporter like domains"/>
    <property type="match status" value="1"/>
</dbReference>
<proteinExistence type="predicted"/>
<feature type="transmembrane region" description="Helical" evidence="8">
    <location>
        <begin position="170"/>
        <end position="192"/>
    </location>
</feature>
<dbReference type="InterPro" id="IPR020846">
    <property type="entry name" value="MFS_dom"/>
</dbReference>
<feature type="transmembrane region" description="Helical" evidence="8">
    <location>
        <begin position="302"/>
        <end position="326"/>
    </location>
</feature>
<feature type="transmembrane region" description="Helical" evidence="8">
    <location>
        <begin position="269"/>
        <end position="290"/>
    </location>
</feature>
<evidence type="ECO:0000256" key="8">
    <source>
        <dbReference type="SAM" id="Phobius"/>
    </source>
</evidence>
<evidence type="ECO:0000259" key="9">
    <source>
        <dbReference type="PROSITE" id="PS50850"/>
    </source>
</evidence>
<dbReference type="Pfam" id="PF07690">
    <property type="entry name" value="MFS_1"/>
    <property type="match status" value="1"/>
</dbReference>
<feature type="region of interest" description="Disordered" evidence="7">
    <location>
        <begin position="503"/>
        <end position="522"/>
    </location>
</feature>
<protein>
    <submittedName>
        <fullName evidence="10">Antiseptic resistance protein</fullName>
    </submittedName>
</protein>
<evidence type="ECO:0000256" key="1">
    <source>
        <dbReference type="ARBA" id="ARBA00004651"/>
    </source>
</evidence>
<feature type="domain" description="Major facilitator superfamily (MFS) profile" evidence="9">
    <location>
        <begin position="17"/>
        <end position="503"/>
    </location>
</feature>
<feature type="compositionally biased region" description="Polar residues" evidence="7">
    <location>
        <begin position="513"/>
        <end position="522"/>
    </location>
</feature>
<dbReference type="Gene3D" id="1.20.1720.10">
    <property type="entry name" value="Multidrug resistance protein D"/>
    <property type="match status" value="1"/>
</dbReference>
<dbReference type="InterPro" id="IPR036259">
    <property type="entry name" value="MFS_trans_sf"/>
</dbReference>
<dbReference type="Proteomes" id="UP000386281">
    <property type="component" value="Unassembled WGS sequence"/>
</dbReference>
<dbReference type="PANTHER" id="PTHR42718:SF47">
    <property type="entry name" value="METHYL VIOLOGEN RESISTANCE PROTEIN SMVA"/>
    <property type="match status" value="1"/>
</dbReference>
<feature type="transmembrane region" description="Helical" evidence="8">
    <location>
        <begin position="82"/>
        <end position="103"/>
    </location>
</feature>
<dbReference type="SUPFAM" id="SSF103473">
    <property type="entry name" value="MFS general substrate transporter"/>
    <property type="match status" value="1"/>
</dbReference>
<feature type="transmembrane region" description="Helical" evidence="8">
    <location>
        <begin position="204"/>
        <end position="224"/>
    </location>
</feature>
<feature type="transmembrane region" description="Helical" evidence="8">
    <location>
        <begin position="141"/>
        <end position="164"/>
    </location>
</feature>
<feature type="transmembrane region" description="Helical" evidence="8">
    <location>
        <begin position="109"/>
        <end position="134"/>
    </location>
</feature>